<organism evidence="8 9">
    <name type="scientific">Rummeliibacillus stabekisii</name>
    <dbReference type="NCBI Taxonomy" id="241244"/>
    <lineage>
        <taxon>Bacteria</taxon>
        <taxon>Bacillati</taxon>
        <taxon>Bacillota</taxon>
        <taxon>Bacilli</taxon>
        <taxon>Bacillales</taxon>
        <taxon>Caryophanaceae</taxon>
        <taxon>Rummeliibacillus</taxon>
    </lineage>
</organism>
<evidence type="ECO:0000256" key="7">
    <source>
        <dbReference type="HAMAP-Rule" id="MF_00109"/>
    </source>
</evidence>
<dbReference type="KEGG" id="rst:ATY39_04815"/>
<feature type="binding site" evidence="7">
    <location>
        <position position="116"/>
    </location>
    <ligand>
        <name>ATP</name>
        <dbReference type="ChEBI" id="CHEBI:30616"/>
    </ligand>
</feature>
<dbReference type="GO" id="GO:0005524">
    <property type="term" value="F:ATP binding"/>
    <property type="evidence" value="ECO:0007669"/>
    <property type="project" value="UniProtKB-UniRule"/>
</dbReference>
<evidence type="ECO:0000256" key="2">
    <source>
        <dbReference type="ARBA" id="ARBA00022679"/>
    </source>
</evidence>
<dbReference type="PANTHER" id="PTHR21087:SF16">
    <property type="entry name" value="SHIKIMATE KINASE 1, CHLOROPLASTIC"/>
    <property type="match status" value="1"/>
</dbReference>
<keyword evidence="3 7" id="KW-0547">Nucleotide-binding</keyword>
<comment type="function">
    <text evidence="7">Catalyzes the specific phosphorylation of the 3-hydroxyl group of shikimic acid using ATP as a cosubstrate.</text>
</comment>
<dbReference type="UniPathway" id="UPA00053">
    <property type="reaction ID" value="UER00088"/>
</dbReference>
<dbReference type="PRINTS" id="PR01100">
    <property type="entry name" value="SHIKIMTKNASE"/>
</dbReference>
<accession>A0A143HAS5</accession>
<dbReference type="RefSeq" id="WP_066786612.1">
    <property type="nucleotide sequence ID" value="NZ_CP014806.1"/>
</dbReference>
<feature type="binding site" evidence="7">
    <location>
        <position position="15"/>
    </location>
    <ligand>
        <name>Mg(2+)</name>
        <dbReference type="ChEBI" id="CHEBI:18420"/>
    </ligand>
</feature>
<keyword evidence="7" id="KW-0479">Metal-binding</keyword>
<evidence type="ECO:0000256" key="4">
    <source>
        <dbReference type="ARBA" id="ARBA00022777"/>
    </source>
</evidence>
<protein>
    <recommendedName>
        <fullName evidence="7">Shikimate kinase</fullName>
        <shortName evidence="7">SK</shortName>
        <ecNumber evidence="7">2.7.1.71</ecNumber>
    </recommendedName>
</protein>
<feature type="binding site" evidence="7">
    <location>
        <position position="134"/>
    </location>
    <ligand>
        <name>substrate</name>
    </ligand>
</feature>
<dbReference type="InterPro" id="IPR000623">
    <property type="entry name" value="Shikimate_kinase/TSH1"/>
</dbReference>
<dbReference type="AlphaFoldDB" id="A0A143HAS5"/>
<dbReference type="EC" id="2.7.1.71" evidence="7"/>
<dbReference type="GO" id="GO:0000287">
    <property type="term" value="F:magnesium ion binding"/>
    <property type="evidence" value="ECO:0007669"/>
    <property type="project" value="UniProtKB-UniRule"/>
</dbReference>
<comment type="pathway">
    <text evidence="7">Metabolic intermediate biosynthesis; chorismate biosynthesis; chorismate from D-erythrose 4-phosphate and phosphoenolpyruvate: step 5/7.</text>
</comment>
<comment type="similarity">
    <text evidence="7">Belongs to the shikimate kinase family.</text>
</comment>
<keyword evidence="4 7" id="KW-0418">Kinase</keyword>
<dbReference type="GO" id="GO:0008652">
    <property type="term" value="P:amino acid biosynthetic process"/>
    <property type="evidence" value="ECO:0007669"/>
    <property type="project" value="UniProtKB-KW"/>
</dbReference>
<keyword evidence="7" id="KW-0963">Cytoplasm</keyword>
<comment type="subunit">
    <text evidence="7">Monomer.</text>
</comment>
<dbReference type="CDD" id="cd00464">
    <property type="entry name" value="SK"/>
    <property type="match status" value="1"/>
</dbReference>
<keyword evidence="5 7" id="KW-0067">ATP-binding</keyword>
<comment type="subcellular location">
    <subcellularLocation>
        <location evidence="7">Cytoplasm</location>
    </subcellularLocation>
</comment>
<evidence type="ECO:0000313" key="9">
    <source>
        <dbReference type="Proteomes" id="UP000076021"/>
    </source>
</evidence>
<dbReference type="SUPFAM" id="SSF52540">
    <property type="entry name" value="P-loop containing nucleoside triphosphate hydrolases"/>
    <property type="match status" value="1"/>
</dbReference>
<dbReference type="GO" id="GO:0005829">
    <property type="term" value="C:cytosol"/>
    <property type="evidence" value="ECO:0007669"/>
    <property type="project" value="TreeGrafter"/>
</dbReference>
<reference evidence="8 9" key="1">
    <citation type="journal article" date="2016" name="Genome Announc.">
        <title>Whole-Genome Sequence of Rummeliibacillus stabekisii Strain PP9 Isolated from Antarctic Soil.</title>
        <authorList>
            <person name="da Mota F.F."/>
            <person name="Vollu R.E."/>
            <person name="Jurelevicius D."/>
            <person name="Seldin L."/>
        </authorList>
    </citation>
    <scope>NUCLEOTIDE SEQUENCE [LARGE SCALE GENOMIC DNA]</scope>
    <source>
        <strain evidence="8 9">PP9</strain>
    </source>
</reference>
<sequence length="187" mass="22071">MKKVYLVGFMGSGKSAIGRRLSYFLRMPYYDMDKEIIRREGLTIPEIFEQKGEAYFRQKETQFLKEFRDEFCIIATGGGVSISEENRKIMRQTGLVLFLDAAFSDIWKRVHRDKNRPIVQKSTKEELEELYLKRRKYYLNAAHITVRTEGRSLRQIVDYAAFQINRLKGDHIGVEKAWSSPQTIFRK</sequence>
<proteinExistence type="inferred from homology"/>
<keyword evidence="7" id="KW-0460">Magnesium</keyword>
<feature type="binding site" evidence="7">
    <location>
        <position position="78"/>
    </location>
    <ligand>
        <name>substrate</name>
    </ligand>
</feature>
<evidence type="ECO:0000256" key="1">
    <source>
        <dbReference type="ARBA" id="ARBA00022605"/>
    </source>
</evidence>
<keyword evidence="9" id="KW-1185">Reference proteome</keyword>
<dbReference type="OrthoDB" id="9800332at2"/>
<dbReference type="GO" id="GO:0009423">
    <property type="term" value="P:chorismate biosynthetic process"/>
    <property type="evidence" value="ECO:0007669"/>
    <property type="project" value="UniProtKB-UniRule"/>
</dbReference>
<dbReference type="STRING" id="241244.ATY39_04815"/>
<dbReference type="GO" id="GO:0009073">
    <property type="term" value="P:aromatic amino acid family biosynthetic process"/>
    <property type="evidence" value="ECO:0007669"/>
    <property type="project" value="UniProtKB-KW"/>
</dbReference>
<comment type="catalytic activity">
    <reaction evidence="7">
        <text>shikimate + ATP = 3-phosphoshikimate + ADP + H(+)</text>
        <dbReference type="Rhea" id="RHEA:13121"/>
        <dbReference type="ChEBI" id="CHEBI:15378"/>
        <dbReference type="ChEBI" id="CHEBI:30616"/>
        <dbReference type="ChEBI" id="CHEBI:36208"/>
        <dbReference type="ChEBI" id="CHEBI:145989"/>
        <dbReference type="ChEBI" id="CHEBI:456216"/>
        <dbReference type="EC" id="2.7.1.71"/>
    </reaction>
</comment>
<evidence type="ECO:0000256" key="3">
    <source>
        <dbReference type="ARBA" id="ARBA00022741"/>
    </source>
</evidence>
<evidence type="ECO:0000313" key="8">
    <source>
        <dbReference type="EMBL" id="AMW98827.1"/>
    </source>
</evidence>
<dbReference type="PANTHER" id="PTHR21087">
    <property type="entry name" value="SHIKIMATE KINASE"/>
    <property type="match status" value="1"/>
</dbReference>
<keyword evidence="6 7" id="KW-0057">Aromatic amino acid biosynthesis</keyword>
<dbReference type="GO" id="GO:0004765">
    <property type="term" value="F:shikimate kinase activity"/>
    <property type="evidence" value="ECO:0007669"/>
    <property type="project" value="UniProtKB-UniRule"/>
</dbReference>
<keyword evidence="1 7" id="KW-0028">Amino-acid biosynthesis</keyword>
<dbReference type="Proteomes" id="UP000076021">
    <property type="component" value="Chromosome"/>
</dbReference>
<evidence type="ECO:0000256" key="6">
    <source>
        <dbReference type="ARBA" id="ARBA00023141"/>
    </source>
</evidence>
<reference evidence="9" key="2">
    <citation type="submission" date="2016-03" db="EMBL/GenBank/DDBJ databases">
        <authorList>
            <person name="Seldin L."/>
        </authorList>
    </citation>
    <scope>NUCLEOTIDE SEQUENCE [LARGE SCALE GENOMIC DNA]</scope>
    <source>
        <strain evidence="9">PP9</strain>
    </source>
</reference>
<dbReference type="HAMAP" id="MF_00109">
    <property type="entry name" value="Shikimate_kinase"/>
    <property type="match status" value="1"/>
</dbReference>
<evidence type="ECO:0000256" key="5">
    <source>
        <dbReference type="ARBA" id="ARBA00022840"/>
    </source>
</evidence>
<dbReference type="EMBL" id="CP014806">
    <property type="protein sequence ID" value="AMW98827.1"/>
    <property type="molecule type" value="Genomic_DNA"/>
</dbReference>
<comment type="cofactor">
    <cofactor evidence="7">
        <name>Mg(2+)</name>
        <dbReference type="ChEBI" id="CHEBI:18420"/>
    </cofactor>
    <text evidence="7">Binds 1 Mg(2+) ion per subunit.</text>
</comment>
<dbReference type="InterPro" id="IPR031322">
    <property type="entry name" value="Shikimate/glucono_kinase"/>
</dbReference>
<feature type="binding site" evidence="7">
    <location>
        <position position="33"/>
    </location>
    <ligand>
        <name>substrate</name>
    </ligand>
</feature>
<gene>
    <name evidence="7" type="primary">aroK</name>
    <name evidence="8" type="ORF">ATY39_04815</name>
</gene>
<feature type="binding site" evidence="7">
    <location>
        <position position="151"/>
    </location>
    <ligand>
        <name>ATP</name>
        <dbReference type="ChEBI" id="CHEBI:30616"/>
    </ligand>
</feature>
<dbReference type="Gene3D" id="3.40.50.300">
    <property type="entry name" value="P-loop containing nucleotide triphosphate hydrolases"/>
    <property type="match status" value="1"/>
</dbReference>
<feature type="binding site" evidence="7">
    <location>
        <begin position="11"/>
        <end position="16"/>
    </location>
    <ligand>
        <name>ATP</name>
        <dbReference type="ChEBI" id="CHEBI:30616"/>
    </ligand>
</feature>
<feature type="binding site" evidence="7">
    <location>
        <position position="57"/>
    </location>
    <ligand>
        <name>substrate</name>
    </ligand>
</feature>
<dbReference type="InterPro" id="IPR027417">
    <property type="entry name" value="P-loop_NTPase"/>
</dbReference>
<keyword evidence="2 7" id="KW-0808">Transferase</keyword>
<dbReference type="Pfam" id="PF01202">
    <property type="entry name" value="SKI"/>
    <property type="match status" value="1"/>
</dbReference>
<name>A0A143HAS5_9BACL</name>